<proteinExistence type="predicted"/>
<sequence length="335" mass="38306">NGECLKPKRYYNHADMSSFSDDENSGETDSQWIRRLATDSAAQSQVSSIDQSSQDSAFDSDEDRKRVWPAGMSDVLKELRREKEKQSQDSTDADSQQKEGVATKDEREEEEEIGEDTGDEEEEEMEMEDEENEMEEEKEDEEMVYQEEERKEMEAEGMEMVDHEKEENIPESEDEEEDMEDGNITVVAAPTVAATAGGEMELSVGADSQMNEGEENDAEEEEWLAAMERRREVARRLKAALNMNDEVKSTIRSIFLLLLNLTTPETSKEEWKAMMVGYASNEEEKRDGDEQVEAEYPSGDMSDEEKKAAHKKLARMVVTRQMRMEVYGSENGSIR</sequence>
<dbReference type="AlphaFoldDB" id="A0AAV5TT93"/>
<reference evidence="2" key="1">
    <citation type="submission" date="2023-10" db="EMBL/GenBank/DDBJ databases">
        <title>Genome assembly of Pristionchus species.</title>
        <authorList>
            <person name="Yoshida K."/>
            <person name="Sommer R.J."/>
        </authorList>
    </citation>
    <scope>NUCLEOTIDE SEQUENCE</scope>
    <source>
        <strain evidence="2">RS0144</strain>
    </source>
</reference>
<feature type="region of interest" description="Disordered" evidence="1">
    <location>
        <begin position="281"/>
        <end position="308"/>
    </location>
</feature>
<name>A0AAV5TT93_9BILA</name>
<feature type="region of interest" description="Disordered" evidence="1">
    <location>
        <begin position="1"/>
        <end position="181"/>
    </location>
</feature>
<dbReference type="Proteomes" id="UP001432027">
    <property type="component" value="Unassembled WGS sequence"/>
</dbReference>
<gene>
    <name evidence="2" type="ORF">PENTCL1PPCAC_19675</name>
</gene>
<evidence type="ECO:0000313" key="3">
    <source>
        <dbReference type="Proteomes" id="UP001432027"/>
    </source>
</evidence>
<accession>A0AAV5TT93</accession>
<protein>
    <submittedName>
        <fullName evidence="2">Uncharacterized protein</fullName>
    </submittedName>
</protein>
<keyword evidence="3" id="KW-1185">Reference proteome</keyword>
<feature type="compositionally biased region" description="Basic and acidic residues" evidence="1">
    <location>
        <begin position="75"/>
        <end position="87"/>
    </location>
</feature>
<organism evidence="2 3">
    <name type="scientific">Pristionchus entomophagus</name>
    <dbReference type="NCBI Taxonomy" id="358040"/>
    <lineage>
        <taxon>Eukaryota</taxon>
        <taxon>Metazoa</taxon>
        <taxon>Ecdysozoa</taxon>
        <taxon>Nematoda</taxon>
        <taxon>Chromadorea</taxon>
        <taxon>Rhabditida</taxon>
        <taxon>Rhabditina</taxon>
        <taxon>Diplogasteromorpha</taxon>
        <taxon>Diplogasteroidea</taxon>
        <taxon>Neodiplogasteridae</taxon>
        <taxon>Pristionchus</taxon>
    </lineage>
</organism>
<feature type="compositionally biased region" description="Low complexity" evidence="1">
    <location>
        <begin position="39"/>
        <end position="57"/>
    </location>
</feature>
<feature type="compositionally biased region" description="Basic and acidic residues" evidence="1">
    <location>
        <begin position="147"/>
        <end position="168"/>
    </location>
</feature>
<feature type="region of interest" description="Disordered" evidence="1">
    <location>
        <begin position="196"/>
        <end position="222"/>
    </location>
</feature>
<evidence type="ECO:0000256" key="1">
    <source>
        <dbReference type="SAM" id="MobiDB-lite"/>
    </source>
</evidence>
<dbReference type="EMBL" id="BTSX01000004">
    <property type="protein sequence ID" value="GMS97500.1"/>
    <property type="molecule type" value="Genomic_DNA"/>
</dbReference>
<feature type="compositionally biased region" description="Acidic residues" evidence="1">
    <location>
        <begin position="107"/>
        <end position="146"/>
    </location>
</feature>
<feature type="compositionally biased region" description="Basic and acidic residues" evidence="1">
    <location>
        <begin position="95"/>
        <end position="106"/>
    </location>
</feature>
<feature type="compositionally biased region" description="Acidic residues" evidence="1">
    <location>
        <begin position="169"/>
        <end position="181"/>
    </location>
</feature>
<comment type="caution">
    <text evidence="2">The sequence shown here is derived from an EMBL/GenBank/DDBJ whole genome shotgun (WGS) entry which is preliminary data.</text>
</comment>
<feature type="compositionally biased region" description="Acidic residues" evidence="1">
    <location>
        <begin position="212"/>
        <end position="222"/>
    </location>
</feature>
<evidence type="ECO:0000313" key="2">
    <source>
        <dbReference type="EMBL" id="GMS97500.1"/>
    </source>
</evidence>
<feature type="non-terminal residue" evidence="2">
    <location>
        <position position="1"/>
    </location>
</feature>